<dbReference type="Pfam" id="PF13472">
    <property type="entry name" value="Lipase_GDSL_2"/>
    <property type="match status" value="1"/>
</dbReference>
<organism evidence="2 3">
    <name type="scientific">Pelosinus propionicus DSM 13327</name>
    <dbReference type="NCBI Taxonomy" id="1123291"/>
    <lineage>
        <taxon>Bacteria</taxon>
        <taxon>Bacillati</taxon>
        <taxon>Bacillota</taxon>
        <taxon>Negativicutes</taxon>
        <taxon>Selenomonadales</taxon>
        <taxon>Sporomusaceae</taxon>
        <taxon>Pelosinus</taxon>
    </lineage>
</organism>
<dbReference type="Gene3D" id="3.40.50.1110">
    <property type="entry name" value="SGNH hydrolase"/>
    <property type="match status" value="1"/>
</dbReference>
<sequence>MRILKIMFICIALFLVTVNGYAQNDKIQLVWHTAEDAVMYELEIANCPIKNNKRASAKQIVYSKTNISAPGIELDTALFKGEKLKKLYYRVRPLDLDKTPRAAFSAPIALSKGVINPDKPAITSSLKKNHPLLLYPVYSWIPVLGADSYEVEILSAPPDKSNGVVASKYRVRSSTVQGGFGFDYYDTHAYIEPGTFYWRVLALDANKKPIGKYSDASPLPVRTGSQKWAVFGDSITHGGGAVSNPPSDERFEYVSYLPFPVKNLGRSGDTSEAMVERFEHDLLPFKPQYLFILGGTNSIRGGVSGEEVIESLEALKEKCAANGITPIFLTLPPLNPERIQRVFDQPTADNWQVELAKVNEFIRNQPYAIEIYSLLADEDGILPVKYAQDGLHPDISGKKIMADSIKNFLKKHPEL</sequence>
<evidence type="ECO:0000313" key="2">
    <source>
        <dbReference type="EMBL" id="SFM04521.1"/>
    </source>
</evidence>
<dbReference type="InterPro" id="IPR013830">
    <property type="entry name" value="SGNH_hydro"/>
</dbReference>
<dbReference type="InterPro" id="IPR036514">
    <property type="entry name" value="SGNH_hydro_sf"/>
</dbReference>
<dbReference type="STRING" id="1123291.SAMN04490355_103549"/>
<dbReference type="OrthoDB" id="1625474at2"/>
<dbReference type="Gene3D" id="2.60.40.10">
    <property type="entry name" value="Immunoglobulins"/>
    <property type="match status" value="1"/>
</dbReference>
<keyword evidence="3" id="KW-1185">Reference proteome</keyword>
<name>A0A1I4MMM3_9FIRM</name>
<proteinExistence type="predicted"/>
<dbReference type="PANTHER" id="PTHR30383:SF5">
    <property type="entry name" value="SGNH HYDROLASE-TYPE ESTERASE DOMAIN-CONTAINING PROTEIN"/>
    <property type="match status" value="1"/>
</dbReference>
<evidence type="ECO:0000259" key="1">
    <source>
        <dbReference type="Pfam" id="PF13472"/>
    </source>
</evidence>
<dbReference type="AlphaFoldDB" id="A0A1I4MMM3"/>
<dbReference type="GO" id="GO:0004622">
    <property type="term" value="F:phosphatidylcholine lysophospholipase activity"/>
    <property type="evidence" value="ECO:0007669"/>
    <property type="project" value="TreeGrafter"/>
</dbReference>
<accession>A0A1I4MMM3</accession>
<reference evidence="3" key="1">
    <citation type="submission" date="2016-10" db="EMBL/GenBank/DDBJ databases">
        <authorList>
            <person name="Varghese N."/>
            <person name="Submissions S."/>
        </authorList>
    </citation>
    <scope>NUCLEOTIDE SEQUENCE [LARGE SCALE GENOMIC DNA]</scope>
    <source>
        <strain evidence="3">DSM 13327</strain>
    </source>
</reference>
<dbReference type="InterPro" id="IPR013783">
    <property type="entry name" value="Ig-like_fold"/>
</dbReference>
<dbReference type="PANTHER" id="PTHR30383">
    <property type="entry name" value="THIOESTERASE 1/PROTEASE 1/LYSOPHOSPHOLIPASE L1"/>
    <property type="match status" value="1"/>
</dbReference>
<protein>
    <submittedName>
        <fullName evidence="2">Lysophospholipase L1</fullName>
    </submittedName>
</protein>
<dbReference type="EMBL" id="FOTS01000035">
    <property type="protein sequence ID" value="SFM04521.1"/>
    <property type="molecule type" value="Genomic_DNA"/>
</dbReference>
<gene>
    <name evidence="2" type="ORF">SAMN04490355_103549</name>
</gene>
<feature type="domain" description="SGNH hydrolase-type esterase" evidence="1">
    <location>
        <begin position="230"/>
        <end position="398"/>
    </location>
</feature>
<dbReference type="Proteomes" id="UP000199520">
    <property type="component" value="Unassembled WGS sequence"/>
</dbReference>
<dbReference type="RefSeq" id="WP_090940074.1">
    <property type="nucleotide sequence ID" value="NZ_FOTS01000035.1"/>
</dbReference>
<dbReference type="SUPFAM" id="SSF52266">
    <property type="entry name" value="SGNH hydrolase"/>
    <property type="match status" value="1"/>
</dbReference>
<evidence type="ECO:0000313" key="3">
    <source>
        <dbReference type="Proteomes" id="UP000199520"/>
    </source>
</evidence>
<dbReference type="InterPro" id="IPR051532">
    <property type="entry name" value="Ester_Hydrolysis_Enzymes"/>
</dbReference>